<evidence type="ECO:0000256" key="9">
    <source>
        <dbReference type="ARBA" id="ARBA00060538"/>
    </source>
</evidence>
<evidence type="ECO:0000256" key="4">
    <source>
        <dbReference type="ARBA" id="ARBA00022723"/>
    </source>
</evidence>
<comment type="subunit">
    <text evidence="3">Homodimer.</text>
</comment>
<keyword evidence="5 15" id="KW-0378">Hydrolase</keyword>
<comment type="similarity">
    <text evidence="2">Belongs to the histone deacetylase family.</text>
</comment>
<reference evidence="15 16" key="1">
    <citation type="submission" date="2016-05" db="EMBL/GenBank/DDBJ databases">
        <title>Genome Sequence of Pseudomonas citronellolis Strain SJTE-3, an Estrogens and Persistent Organic Pollutants degradation strain.</title>
        <authorList>
            <person name="Liang R."/>
        </authorList>
    </citation>
    <scope>NUCLEOTIDE SEQUENCE [LARGE SCALE GENOMIC DNA]</scope>
    <source>
        <strain evidence="15 16">SJTE-3</strain>
    </source>
</reference>
<dbReference type="Gene3D" id="3.40.800.20">
    <property type="entry name" value="Histone deacetylase domain"/>
    <property type="match status" value="1"/>
</dbReference>
<dbReference type="SUPFAM" id="SSF52768">
    <property type="entry name" value="Arginase/deacetylase"/>
    <property type="match status" value="1"/>
</dbReference>
<dbReference type="PANTHER" id="PTHR10625">
    <property type="entry name" value="HISTONE DEACETYLASE HDAC1-RELATED"/>
    <property type="match status" value="1"/>
</dbReference>
<evidence type="ECO:0000256" key="3">
    <source>
        <dbReference type="ARBA" id="ARBA00011738"/>
    </source>
</evidence>
<evidence type="ECO:0000256" key="12">
    <source>
        <dbReference type="ARBA" id="ARBA00079976"/>
    </source>
</evidence>
<evidence type="ECO:0000256" key="13">
    <source>
        <dbReference type="ARBA" id="ARBA00083886"/>
    </source>
</evidence>
<organism evidence="15 16">
    <name type="scientific">Pseudomonas citronellolis</name>
    <dbReference type="NCBI Taxonomy" id="53408"/>
    <lineage>
        <taxon>Bacteria</taxon>
        <taxon>Pseudomonadati</taxon>
        <taxon>Pseudomonadota</taxon>
        <taxon>Gammaproteobacteria</taxon>
        <taxon>Pseudomonadales</taxon>
        <taxon>Pseudomonadaceae</taxon>
        <taxon>Pseudomonas</taxon>
    </lineage>
</organism>
<dbReference type="EC" id="3.5.1.62" evidence="10"/>
<evidence type="ECO:0000256" key="8">
    <source>
        <dbReference type="ARBA" id="ARBA00052916"/>
    </source>
</evidence>
<gene>
    <name evidence="15" type="ORF">A9C11_22105</name>
</gene>
<dbReference type="GO" id="GO:0047609">
    <property type="term" value="F:acetylputrescine deacetylase activity"/>
    <property type="evidence" value="ECO:0007669"/>
    <property type="project" value="UniProtKB-EC"/>
</dbReference>
<comment type="cofactor">
    <cofactor evidence="1">
        <name>Zn(2+)</name>
        <dbReference type="ChEBI" id="CHEBI:29105"/>
    </cofactor>
</comment>
<dbReference type="EMBL" id="CP015878">
    <property type="protein sequence ID" value="ANI16497.1"/>
    <property type="molecule type" value="Genomic_DNA"/>
</dbReference>
<evidence type="ECO:0000259" key="14">
    <source>
        <dbReference type="Pfam" id="PF00850"/>
    </source>
</evidence>
<dbReference type="InterPro" id="IPR000286">
    <property type="entry name" value="HDACs"/>
</dbReference>
<evidence type="ECO:0000313" key="16">
    <source>
        <dbReference type="Proteomes" id="UP000077748"/>
    </source>
</evidence>
<evidence type="ECO:0000256" key="7">
    <source>
        <dbReference type="ARBA" id="ARBA00050417"/>
    </source>
</evidence>
<proteinExistence type="inferred from homology"/>
<keyword evidence="4" id="KW-0479">Metal-binding</keyword>
<evidence type="ECO:0000256" key="1">
    <source>
        <dbReference type="ARBA" id="ARBA00001947"/>
    </source>
</evidence>
<dbReference type="Pfam" id="PF00850">
    <property type="entry name" value="Hist_deacetyl"/>
    <property type="match status" value="1"/>
</dbReference>
<dbReference type="GO" id="GO:0046872">
    <property type="term" value="F:metal ion binding"/>
    <property type="evidence" value="ECO:0007669"/>
    <property type="project" value="UniProtKB-KW"/>
</dbReference>
<comment type="pathway">
    <text evidence="9">Amine and polyamine metabolism.</text>
</comment>
<name>A0A1A9KFZ5_9PSED</name>
<feature type="domain" description="Histone deacetylase" evidence="14">
    <location>
        <begin position="28"/>
        <end position="338"/>
    </location>
</feature>
<dbReference type="AlphaFoldDB" id="A0A1A9KFZ5"/>
<dbReference type="PANTHER" id="PTHR10625:SF17">
    <property type="entry name" value="HISTONE DEACETYLASE 8"/>
    <property type="match status" value="1"/>
</dbReference>
<dbReference type="CDD" id="cd10001">
    <property type="entry name" value="HDAC_classII_APAH"/>
    <property type="match status" value="1"/>
</dbReference>
<dbReference type="InterPro" id="IPR023696">
    <property type="entry name" value="Ureohydrolase_dom_sf"/>
</dbReference>
<evidence type="ECO:0000256" key="5">
    <source>
        <dbReference type="ARBA" id="ARBA00022801"/>
    </source>
</evidence>
<comment type="catalytic activity">
    <reaction evidence="7">
        <text>N-acetylcadaverine + H2O = cadaverine + acetate</text>
        <dbReference type="Rhea" id="RHEA:51892"/>
        <dbReference type="ChEBI" id="CHEBI:15377"/>
        <dbReference type="ChEBI" id="CHEBI:30089"/>
        <dbReference type="ChEBI" id="CHEBI:58384"/>
        <dbReference type="ChEBI" id="CHEBI:134408"/>
    </reaction>
</comment>
<evidence type="ECO:0000256" key="6">
    <source>
        <dbReference type="ARBA" id="ARBA00022833"/>
    </source>
</evidence>
<dbReference type="GO" id="GO:0006595">
    <property type="term" value="P:polyamine metabolic process"/>
    <property type="evidence" value="ECO:0007669"/>
    <property type="project" value="UniProtKB-ARBA"/>
</dbReference>
<sequence length="346" mass="37616">MLTVYSDDHRLHFGQSELVDGKLQPCFEMPSRADTVLARVKSQQLGEIIAPKDFGLDAIHRVHDPKYVAFLKDAWARWAAEGHSGDLVSTTFPGRRLRRDGPIPTALMGELGHYSFDTEAPITAGTWQAVYSSAQVALTAQDHMRQGARTAFGLCRPPGHHAGSDFMGGYCFINNASVVAQAFLDQGAQRVAILDVDYHHGNGTQELFYNRGDVLFASIHGDPLVEYPYFLGHADERGEGAGEGFNHNYPLAHGTGWDGWSAALEDACRKIAAYAPDAVVVSLGVDTYKDDPISEFKLDSPDYLRMGERIAALGLPTLFIMEGGYAVEAIGVNAVNVLQGYEGAAL</sequence>
<evidence type="ECO:0000256" key="2">
    <source>
        <dbReference type="ARBA" id="ARBA00005947"/>
    </source>
</evidence>
<dbReference type="InterPro" id="IPR037138">
    <property type="entry name" value="His_deacetylse_dom_sf"/>
</dbReference>
<keyword evidence="6" id="KW-0862">Zinc</keyword>
<accession>A0A1A9KFZ5</accession>
<dbReference type="GO" id="GO:0040029">
    <property type="term" value="P:epigenetic regulation of gene expression"/>
    <property type="evidence" value="ECO:0007669"/>
    <property type="project" value="TreeGrafter"/>
</dbReference>
<dbReference type="GO" id="GO:0004407">
    <property type="term" value="F:histone deacetylase activity"/>
    <property type="evidence" value="ECO:0007669"/>
    <property type="project" value="TreeGrafter"/>
</dbReference>
<dbReference type="FunFam" id="3.40.800.20:FF:000032">
    <property type="entry name" value="Acetylpolyamine amidohydrolase 2"/>
    <property type="match status" value="1"/>
</dbReference>
<evidence type="ECO:0000313" key="15">
    <source>
        <dbReference type="EMBL" id="ANI16497.1"/>
    </source>
</evidence>
<evidence type="ECO:0000256" key="10">
    <source>
        <dbReference type="ARBA" id="ARBA00066796"/>
    </source>
</evidence>
<dbReference type="InterPro" id="IPR023801">
    <property type="entry name" value="His_deacetylse_dom"/>
</dbReference>
<protein>
    <recommendedName>
        <fullName evidence="10">acetylputrescine deacetylase</fullName>
        <ecNumber evidence="10">3.5.1.62</ecNumber>
    </recommendedName>
    <alternativeName>
        <fullName evidence="12">Acetylcadaverine deacetylase</fullName>
    </alternativeName>
    <alternativeName>
        <fullName evidence="13">Acetylpolyamine deacetylase</fullName>
    </alternativeName>
    <alternativeName>
        <fullName evidence="11">Acetylputrescine deacetylase</fullName>
    </alternativeName>
</protein>
<dbReference type="RefSeq" id="WP_064583867.1">
    <property type="nucleotide sequence ID" value="NZ_CP015878.1"/>
</dbReference>
<evidence type="ECO:0000256" key="11">
    <source>
        <dbReference type="ARBA" id="ARBA00078062"/>
    </source>
</evidence>
<dbReference type="Proteomes" id="UP000077748">
    <property type="component" value="Chromosome"/>
</dbReference>
<comment type="catalytic activity">
    <reaction evidence="8">
        <text>N-acetylputrescine + H2O = putrescine + acetate</text>
        <dbReference type="Rhea" id="RHEA:23412"/>
        <dbReference type="ChEBI" id="CHEBI:15377"/>
        <dbReference type="ChEBI" id="CHEBI:30089"/>
        <dbReference type="ChEBI" id="CHEBI:58263"/>
        <dbReference type="ChEBI" id="CHEBI:326268"/>
        <dbReference type="EC" id="3.5.1.62"/>
    </reaction>
</comment>
<dbReference type="PRINTS" id="PR01270">
    <property type="entry name" value="HDASUPER"/>
</dbReference>